<evidence type="ECO:0000313" key="1">
    <source>
        <dbReference type="Proteomes" id="UP000095286"/>
    </source>
</evidence>
<dbReference type="Proteomes" id="UP000095286">
    <property type="component" value="Unplaced"/>
</dbReference>
<protein>
    <submittedName>
        <fullName evidence="2">Dihydroorotase</fullName>
    </submittedName>
</protein>
<name>A0AC35TVF5_9BILA</name>
<evidence type="ECO:0000313" key="2">
    <source>
        <dbReference type="WBParaSite" id="RSKR_0000439750.1"/>
    </source>
</evidence>
<sequence>MHKPLSKGGILAGTGFAPGRGDVGAAPDGIIIDTSIAETEALDSFDNGFFPPQVEIKSTPTLNVKATSIQNN</sequence>
<proteinExistence type="predicted"/>
<dbReference type="WBParaSite" id="RSKR_0000439750.1">
    <property type="protein sequence ID" value="RSKR_0000439750.1"/>
    <property type="gene ID" value="RSKR_0000439750"/>
</dbReference>
<accession>A0AC35TVF5</accession>
<organism evidence="1 2">
    <name type="scientific">Rhabditophanes sp. KR3021</name>
    <dbReference type="NCBI Taxonomy" id="114890"/>
    <lineage>
        <taxon>Eukaryota</taxon>
        <taxon>Metazoa</taxon>
        <taxon>Ecdysozoa</taxon>
        <taxon>Nematoda</taxon>
        <taxon>Chromadorea</taxon>
        <taxon>Rhabditida</taxon>
        <taxon>Tylenchina</taxon>
        <taxon>Panagrolaimomorpha</taxon>
        <taxon>Strongyloidoidea</taxon>
        <taxon>Alloionematidae</taxon>
        <taxon>Rhabditophanes</taxon>
    </lineage>
</organism>
<reference evidence="2" key="1">
    <citation type="submission" date="2016-11" db="UniProtKB">
        <authorList>
            <consortium name="WormBaseParasite"/>
        </authorList>
    </citation>
    <scope>IDENTIFICATION</scope>
    <source>
        <strain evidence="2">KR3021</strain>
    </source>
</reference>